<keyword evidence="2 4" id="KW-0238">DNA-binding</keyword>
<dbReference type="Pfam" id="PF00505">
    <property type="entry name" value="HMG_box"/>
    <property type="match status" value="1"/>
</dbReference>
<gene>
    <name evidence="6" type="ORF">QBC34DRAFT_268938</name>
</gene>
<dbReference type="InterPro" id="IPR036910">
    <property type="entry name" value="HMG_box_dom_sf"/>
</dbReference>
<dbReference type="FunFam" id="1.10.30.10:FF:000041">
    <property type="entry name" value="HMG box family protein"/>
    <property type="match status" value="1"/>
</dbReference>
<name>A0AAV9G1X2_9PEZI</name>
<dbReference type="PANTHER" id="PTHR10270">
    <property type="entry name" value="SOX TRANSCRIPTION FACTOR"/>
    <property type="match status" value="1"/>
</dbReference>
<reference evidence="6" key="1">
    <citation type="journal article" date="2023" name="Mol. Phylogenet. Evol.">
        <title>Genome-scale phylogeny and comparative genomics of the fungal order Sordariales.</title>
        <authorList>
            <person name="Hensen N."/>
            <person name="Bonometti L."/>
            <person name="Westerberg I."/>
            <person name="Brannstrom I.O."/>
            <person name="Guillou S."/>
            <person name="Cros-Aarteil S."/>
            <person name="Calhoun S."/>
            <person name="Haridas S."/>
            <person name="Kuo A."/>
            <person name="Mondo S."/>
            <person name="Pangilinan J."/>
            <person name="Riley R."/>
            <person name="LaButti K."/>
            <person name="Andreopoulos B."/>
            <person name="Lipzen A."/>
            <person name="Chen C."/>
            <person name="Yan M."/>
            <person name="Daum C."/>
            <person name="Ng V."/>
            <person name="Clum A."/>
            <person name="Steindorff A."/>
            <person name="Ohm R.A."/>
            <person name="Martin F."/>
            <person name="Silar P."/>
            <person name="Natvig D.O."/>
            <person name="Lalanne C."/>
            <person name="Gautier V."/>
            <person name="Ament-Velasquez S.L."/>
            <person name="Kruys A."/>
            <person name="Hutchinson M.I."/>
            <person name="Powell A.J."/>
            <person name="Barry K."/>
            <person name="Miller A.N."/>
            <person name="Grigoriev I.V."/>
            <person name="Debuchy R."/>
            <person name="Gladieux P."/>
            <person name="Hiltunen Thoren M."/>
            <person name="Johannesson H."/>
        </authorList>
    </citation>
    <scope>NUCLEOTIDE SEQUENCE</scope>
    <source>
        <strain evidence="6">PSN243</strain>
    </source>
</reference>
<dbReference type="GO" id="GO:0005634">
    <property type="term" value="C:nucleus"/>
    <property type="evidence" value="ECO:0007669"/>
    <property type="project" value="UniProtKB-UniRule"/>
</dbReference>
<proteinExistence type="predicted"/>
<dbReference type="PROSITE" id="PS50118">
    <property type="entry name" value="HMG_BOX_2"/>
    <property type="match status" value="1"/>
</dbReference>
<dbReference type="GO" id="GO:0000978">
    <property type="term" value="F:RNA polymerase II cis-regulatory region sequence-specific DNA binding"/>
    <property type="evidence" value="ECO:0007669"/>
    <property type="project" value="TreeGrafter"/>
</dbReference>
<dbReference type="Gene3D" id="1.10.30.10">
    <property type="entry name" value="High mobility group box domain"/>
    <property type="match status" value="1"/>
</dbReference>
<dbReference type="SUPFAM" id="SSF47095">
    <property type="entry name" value="HMG-box"/>
    <property type="match status" value="1"/>
</dbReference>
<evidence type="ECO:0000313" key="6">
    <source>
        <dbReference type="EMBL" id="KAK4442245.1"/>
    </source>
</evidence>
<keyword evidence="7" id="KW-1185">Reference proteome</keyword>
<feature type="non-terminal residue" evidence="6">
    <location>
        <position position="1"/>
    </location>
</feature>
<feature type="domain" description="HMG box" evidence="5">
    <location>
        <begin position="60"/>
        <end position="128"/>
    </location>
</feature>
<evidence type="ECO:0000259" key="5">
    <source>
        <dbReference type="PROSITE" id="PS50118"/>
    </source>
</evidence>
<comment type="caution">
    <text evidence="6">The sequence shown here is derived from an EMBL/GenBank/DDBJ whole genome shotgun (WGS) entry which is preliminary data.</text>
</comment>
<evidence type="ECO:0000256" key="3">
    <source>
        <dbReference type="ARBA" id="ARBA00023163"/>
    </source>
</evidence>
<accession>A0AAV9G1X2</accession>
<feature type="DNA-binding region" description="HMG box" evidence="4">
    <location>
        <begin position="60"/>
        <end position="128"/>
    </location>
</feature>
<dbReference type="InterPro" id="IPR009071">
    <property type="entry name" value="HMG_box_dom"/>
</dbReference>
<evidence type="ECO:0000313" key="7">
    <source>
        <dbReference type="Proteomes" id="UP001321760"/>
    </source>
</evidence>
<keyword evidence="4" id="KW-0539">Nucleus</keyword>
<sequence length="140" mass="16505">ECIWIQDGVNLATYILGSKNLFQKNIGKTSTGLTVWDPLHKHVVLPDKRSKRKARLEKQARRPPNAFILYRKDKHPELKKLYPEIHNNEISVMAGSMWKSETQETRDKYHAKAMTIKKAFLSEMPNYKYTPRKPDEIQRR</sequence>
<evidence type="ECO:0000256" key="4">
    <source>
        <dbReference type="PROSITE-ProRule" id="PRU00267"/>
    </source>
</evidence>
<dbReference type="Proteomes" id="UP001321760">
    <property type="component" value="Unassembled WGS sequence"/>
</dbReference>
<evidence type="ECO:0000256" key="1">
    <source>
        <dbReference type="ARBA" id="ARBA00023015"/>
    </source>
</evidence>
<protein>
    <submittedName>
        <fullName evidence="6">High mobility group box domain-containing protein</fullName>
    </submittedName>
</protein>
<dbReference type="PANTHER" id="PTHR10270:SF161">
    <property type="entry name" value="SEX-DETERMINING REGION Y PROTEIN"/>
    <property type="match status" value="1"/>
</dbReference>
<reference evidence="6" key="2">
    <citation type="submission" date="2023-05" db="EMBL/GenBank/DDBJ databases">
        <authorList>
            <consortium name="Lawrence Berkeley National Laboratory"/>
            <person name="Steindorff A."/>
            <person name="Hensen N."/>
            <person name="Bonometti L."/>
            <person name="Westerberg I."/>
            <person name="Brannstrom I.O."/>
            <person name="Guillou S."/>
            <person name="Cros-Aarteil S."/>
            <person name="Calhoun S."/>
            <person name="Haridas S."/>
            <person name="Kuo A."/>
            <person name="Mondo S."/>
            <person name="Pangilinan J."/>
            <person name="Riley R."/>
            <person name="Labutti K."/>
            <person name="Andreopoulos B."/>
            <person name="Lipzen A."/>
            <person name="Chen C."/>
            <person name="Yanf M."/>
            <person name="Daum C."/>
            <person name="Ng V."/>
            <person name="Clum A."/>
            <person name="Ohm R."/>
            <person name="Martin F."/>
            <person name="Silar P."/>
            <person name="Natvig D."/>
            <person name="Lalanne C."/>
            <person name="Gautier V."/>
            <person name="Ament-Velasquez S.L."/>
            <person name="Kruys A."/>
            <person name="Hutchinson M.I."/>
            <person name="Powell A.J."/>
            <person name="Barry K."/>
            <person name="Miller A.N."/>
            <person name="Grigoriev I.V."/>
            <person name="Debuchy R."/>
            <person name="Gladieux P."/>
            <person name="Thoren M.H."/>
            <person name="Johannesson H."/>
        </authorList>
    </citation>
    <scope>NUCLEOTIDE SEQUENCE</scope>
    <source>
        <strain evidence="6">PSN243</strain>
    </source>
</reference>
<organism evidence="6 7">
    <name type="scientific">Podospora aff. communis PSN243</name>
    <dbReference type="NCBI Taxonomy" id="3040156"/>
    <lineage>
        <taxon>Eukaryota</taxon>
        <taxon>Fungi</taxon>
        <taxon>Dikarya</taxon>
        <taxon>Ascomycota</taxon>
        <taxon>Pezizomycotina</taxon>
        <taxon>Sordariomycetes</taxon>
        <taxon>Sordariomycetidae</taxon>
        <taxon>Sordariales</taxon>
        <taxon>Podosporaceae</taxon>
        <taxon>Podospora</taxon>
    </lineage>
</organism>
<dbReference type="GO" id="GO:0001228">
    <property type="term" value="F:DNA-binding transcription activator activity, RNA polymerase II-specific"/>
    <property type="evidence" value="ECO:0007669"/>
    <property type="project" value="TreeGrafter"/>
</dbReference>
<dbReference type="GO" id="GO:0030154">
    <property type="term" value="P:cell differentiation"/>
    <property type="evidence" value="ECO:0007669"/>
    <property type="project" value="TreeGrafter"/>
</dbReference>
<keyword evidence="1" id="KW-0805">Transcription regulation</keyword>
<dbReference type="InterPro" id="IPR050140">
    <property type="entry name" value="SRY-related_HMG-box_TF-like"/>
</dbReference>
<feature type="non-terminal residue" evidence="6">
    <location>
        <position position="140"/>
    </location>
</feature>
<dbReference type="SMART" id="SM00398">
    <property type="entry name" value="HMG"/>
    <property type="match status" value="1"/>
</dbReference>
<keyword evidence="3" id="KW-0804">Transcription</keyword>
<dbReference type="CDD" id="cd01389">
    <property type="entry name" value="HMG-box_ROX1-like"/>
    <property type="match status" value="1"/>
</dbReference>
<dbReference type="EMBL" id="MU866023">
    <property type="protein sequence ID" value="KAK4442245.1"/>
    <property type="molecule type" value="Genomic_DNA"/>
</dbReference>
<dbReference type="AlphaFoldDB" id="A0AAV9G1X2"/>
<evidence type="ECO:0000256" key="2">
    <source>
        <dbReference type="ARBA" id="ARBA00023125"/>
    </source>
</evidence>